<feature type="transmembrane region" description="Helical" evidence="6">
    <location>
        <begin position="140"/>
        <end position="158"/>
    </location>
</feature>
<feature type="transmembrane region" description="Helical" evidence="6">
    <location>
        <begin position="393"/>
        <end position="417"/>
    </location>
</feature>
<feature type="transmembrane region" description="Helical" evidence="6">
    <location>
        <begin position="305"/>
        <end position="329"/>
    </location>
</feature>
<evidence type="ECO:0000259" key="7">
    <source>
        <dbReference type="PROSITE" id="PS50850"/>
    </source>
</evidence>
<dbReference type="CDD" id="cd17316">
    <property type="entry name" value="MFS_SV2_like"/>
    <property type="match status" value="1"/>
</dbReference>
<feature type="transmembrane region" description="Helical" evidence="6">
    <location>
        <begin position="335"/>
        <end position="358"/>
    </location>
</feature>
<feature type="domain" description="Major facilitator superfamily (MFS) profile" evidence="7">
    <location>
        <begin position="34"/>
        <end position="484"/>
    </location>
</feature>
<dbReference type="AlphaFoldDB" id="A0A0Q0XM35"/>
<evidence type="ECO:0000313" key="9">
    <source>
        <dbReference type="Proteomes" id="UP000050320"/>
    </source>
</evidence>
<feature type="transmembrane region" description="Helical" evidence="6">
    <location>
        <begin position="459"/>
        <end position="480"/>
    </location>
</feature>
<dbReference type="Proteomes" id="UP000050320">
    <property type="component" value="Unassembled WGS sequence"/>
</dbReference>
<protein>
    <recommendedName>
        <fullName evidence="7">Major facilitator superfamily (MFS) profile domain-containing protein</fullName>
    </recommendedName>
</protein>
<feature type="transmembrane region" description="Helical" evidence="6">
    <location>
        <begin position="170"/>
        <end position="193"/>
    </location>
</feature>
<keyword evidence="4 6" id="KW-1133">Transmembrane helix</keyword>
<dbReference type="PROSITE" id="PS00217">
    <property type="entry name" value="SUGAR_TRANSPORT_2"/>
    <property type="match status" value="1"/>
</dbReference>
<proteinExistence type="predicted"/>
<dbReference type="InterPro" id="IPR036259">
    <property type="entry name" value="MFS_trans_sf"/>
</dbReference>
<feature type="transmembrane region" description="Helical" evidence="6">
    <location>
        <begin position="213"/>
        <end position="236"/>
    </location>
</feature>
<accession>A0A0Q0XM35</accession>
<evidence type="ECO:0000256" key="6">
    <source>
        <dbReference type="SAM" id="Phobius"/>
    </source>
</evidence>
<dbReference type="InterPro" id="IPR005829">
    <property type="entry name" value="Sugar_transporter_CS"/>
</dbReference>
<organism evidence="8 9">
    <name type="scientific">Acidiplasma aeolicum</name>
    <dbReference type="NCBI Taxonomy" id="507754"/>
    <lineage>
        <taxon>Archaea</taxon>
        <taxon>Methanobacteriati</taxon>
        <taxon>Thermoplasmatota</taxon>
        <taxon>Thermoplasmata</taxon>
        <taxon>Thermoplasmatales</taxon>
        <taxon>Ferroplasmaceae</taxon>
        <taxon>Acidiplasma</taxon>
    </lineage>
</organism>
<gene>
    <name evidence="8" type="ORF">AOG54_07230</name>
</gene>
<evidence type="ECO:0000256" key="5">
    <source>
        <dbReference type="ARBA" id="ARBA00023136"/>
    </source>
</evidence>
<comment type="caution">
    <text evidence="8">The sequence shown here is derived from an EMBL/GenBank/DDBJ whole genome shotgun (WGS) entry which is preliminary data.</text>
</comment>
<evidence type="ECO:0000313" key="8">
    <source>
        <dbReference type="EMBL" id="KQB36570.1"/>
    </source>
</evidence>
<comment type="subcellular location">
    <subcellularLocation>
        <location evidence="1">Membrane</location>
        <topology evidence="1">Multi-pass membrane protein</topology>
    </subcellularLocation>
</comment>
<dbReference type="GO" id="GO:0016020">
    <property type="term" value="C:membrane"/>
    <property type="evidence" value="ECO:0007669"/>
    <property type="project" value="UniProtKB-SubCell"/>
</dbReference>
<evidence type="ECO:0000256" key="3">
    <source>
        <dbReference type="ARBA" id="ARBA00022692"/>
    </source>
</evidence>
<dbReference type="Pfam" id="PF00083">
    <property type="entry name" value="Sugar_tr"/>
    <property type="match status" value="1"/>
</dbReference>
<dbReference type="SUPFAM" id="SSF103473">
    <property type="entry name" value="MFS general substrate transporter"/>
    <property type="match status" value="1"/>
</dbReference>
<keyword evidence="9" id="KW-1185">Reference proteome</keyword>
<name>A0A0Q0XM35_9ARCH</name>
<keyword evidence="3 6" id="KW-0812">Transmembrane</keyword>
<dbReference type="Gene3D" id="1.20.1250.20">
    <property type="entry name" value="MFS general substrate transporter like domains"/>
    <property type="match status" value="1"/>
</dbReference>
<dbReference type="InterPro" id="IPR005828">
    <property type="entry name" value="MFS_sugar_transport-like"/>
</dbReference>
<dbReference type="InterPro" id="IPR020846">
    <property type="entry name" value="MFS_dom"/>
</dbReference>
<evidence type="ECO:0000256" key="1">
    <source>
        <dbReference type="ARBA" id="ARBA00004141"/>
    </source>
</evidence>
<dbReference type="PROSITE" id="PS50850">
    <property type="entry name" value="MFS"/>
    <property type="match status" value="1"/>
</dbReference>
<evidence type="ECO:0000256" key="2">
    <source>
        <dbReference type="ARBA" id="ARBA00022448"/>
    </source>
</evidence>
<sequence>MKSFNVFMVDDSIDPKKVISKLDSLPGWSLSYIFIGILGVGYFFTFYDIFNINVSFVQTAVEIIPNTLSITGPKFSYIEELLGYATLIQLIGYAIGTLILSPLSDKYGRRDMLLITMSLAAIGSLITVFTQNFIEFSAARFITGLGIGADIAIVYTYVSEVSPIGKRAAYGSIIFLFAALGSITAVWLGLYLTTPAAPIPLGLPFAIGGPGKFGGVIGWRLMYVVGAVLGLIGVLLRFELPESPRWLVSKGRIKEADNIVNNMMERIKKRTGKDIKILDNINVNVVPNASPYREILGNRMYLKRLVMLLFIWFIGYMAVYILAAGFTGILGSIGYTYAGGGFVVAVGSFGFIAAAIIPTYFGEHLHRREWLPIGATITLIGGLMIAFSGKTFFLSALGAIIAFCGFNIWVPVIEVWTTENFPARSRTTGFAFVDGVGHIGGGAGVLLVAYLLLLSVSPVIIFIMIAVFLFIPSAIARFGVKTNRARMDEISP</sequence>
<dbReference type="PANTHER" id="PTHR23511:SF34">
    <property type="entry name" value="SYNAPTIC VESICLE GLYCOPROTEIN 2"/>
    <property type="match status" value="1"/>
</dbReference>
<feature type="transmembrane region" description="Helical" evidence="6">
    <location>
        <begin position="112"/>
        <end position="134"/>
    </location>
</feature>
<dbReference type="PANTHER" id="PTHR23511">
    <property type="entry name" value="SYNAPTIC VESICLE GLYCOPROTEIN 2"/>
    <property type="match status" value="1"/>
</dbReference>
<keyword evidence="2" id="KW-0813">Transport</keyword>
<feature type="transmembrane region" description="Helical" evidence="6">
    <location>
        <begin position="429"/>
        <end position="453"/>
    </location>
</feature>
<reference evidence="8 9" key="1">
    <citation type="submission" date="2015-09" db="EMBL/GenBank/DDBJ databases">
        <title>Heavy metals and arsenic resistance mechanisms in polyextremophilic archaea of the family Ferroplasmaceae.</title>
        <authorList>
            <person name="Bulaev A.G."/>
            <person name="Kanygina A.V."/>
        </authorList>
    </citation>
    <scope>NUCLEOTIDE SEQUENCE [LARGE SCALE GENOMIC DNA]</scope>
    <source>
        <strain evidence="8 9">VT</strain>
    </source>
</reference>
<feature type="transmembrane region" description="Helical" evidence="6">
    <location>
        <begin position="370"/>
        <end position="387"/>
    </location>
</feature>
<evidence type="ECO:0000256" key="4">
    <source>
        <dbReference type="ARBA" id="ARBA00022989"/>
    </source>
</evidence>
<dbReference type="GO" id="GO:0022857">
    <property type="term" value="F:transmembrane transporter activity"/>
    <property type="evidence" value="ECO:0007669"/>
    <property type="project" value="InterPro"/>
</dbReference>
<feature type="transmembrane region" description="Helical" evidence="6">
    <location>
        <begin position="81"/>
        <end position="100"/>
    </location>
</feature>
<dbReference type="EMBL" id="LKBG01000009">
    <property type="protein sequence ID" value="KQB36570.1"/>
    <property type="molecule type" value="Genomic_DNA"/>
</dbReference>
<dbReference type="PROSITE" id="PS00216">
    <property type="entry name" value="SUGAR_TRANSPORT_1"/>
    <property type="match status" value="1"/>
</dbReference>
<keyword evidence="5 6" id="KW-0472">Membrane</keyword>
<feature type="transmembrane region" description="Helical" evidence="6">
    <location>
        <begin position="25"/>
        <end position="47"/>
    </location>
</feature>